<keyword evidence="1" id="KW-0812">Transmembrane</keyword>
<dbReference type="AlphaFoldDB" id="A0A4S8PL64"/>
<keyword evidence="1" id="KW-1133">Transmembrane helix</keyword>
<reference evidence="3 4" key="1">
    <citation type="journal article" date="2018" name="Int. J. Syst. Evol. Microbiol.">
        <title>Glycomyces paridis sp. nov., isolated from the medicinal plant Paris polyphylla.</title>
        <authorList>
            <person name="Fang X.M."/>
            <person name="Bai J.L."/>
            <person name="Su J."/>
            <person name="Zhao L.L."/>
            <person name="Liu H.Y."/>
            <person name="Ma B.P."/>
            <person name="Zhang Y.Q."/>
            <person name="Yu L.Y."/>
        </authorList>
    </citation>
    <scope>NUCLEOTIDE SEQUENCE [LARGE SCALE GENOMIC DNA]</scope>
    <source>
        <strain evidence="3 4">CPCC 204357</strain>
    </source>
</reference>
<feature type="transmembrane region" description="Helical" evidence="1">
    <location>
        <begin position="21"/>
        <end position="39"/>
    </location>
</feature>
<name>A0A4S8PL64_9ACTN</name>
<evidence type="ECO:0000313" key="4">
    <source>
        <dbReference type="Proteomes" id="UP000305792"/>
    </source>
</evidence>
<dbReference type="SUPFAM" id="SSF50998">
    <property type="entry name" value="Quinoprotein alcohol dehydrogenase-like"/>
    <property type="match status" value="2"/>
</dbReference>
<dbReference type="RefSeq" id="WP_136528697.1">
    <property type="nucleotide sequence ID" value="NZ_STGX01000003.1"/>
</dbReference>
<protein>
    <recommendedName>
        <fullName evidence="2">Pyrrolo-quinoline quinone repeat domain-containing protein</fullName>
    </recommendedName>
</protein>
<keyword evidence="1" id="KW-0472">Membrane</keyword>
<evidence type="ECO:0000313" key="3">
    <source>
        <dbReference type="EMBL" id="THV30831.1"/>
    </source>
</evidence>
<dbReference type="InterPro" id="IPR015943">
    <property type="entry name" value="WD40/YVTN_repeat-like_dom_sf"/>
</dbReference>
<dbReference type="InterPro" id="IPR011047">
    <property type="entry name" value="Quinoprotein_ADH-like_sf"/>
</dbReference>
<dbReference type="InterPro" id="IPR002372">
    <property type="entry name" value="PQQ_rpt_dom"/>
</dbReference>
<dbReference type="OrthoDB" id="5173551at2"/>
<evidence type="ECO:0000259" key="2">
    <source>
        <dbReference type="Pfam" id="PF13360"/>
    </source>
</evidence>
<dbReference type="EMBL" id="STGX01000003">
    <property type="protein sequence ID" value="THV30831.1"/>
    <property type="molecule type" value="Genomic_DNA"/>
</dbReference>
<feature type="domain" description="Pyrrolo-quinoline quinone repeat" evidence="2">
    <location>
        <begin position="353"/>
        <end position="447"/>
    </location>
</feature>
<sequence length="484" mass="51808">METDADRTTLWRELRGWPRSVQVGVAVAAGAVFASAFVIEPFYSHDLPDESAWAEGDLPDHLPVGTVEAPSEEPGAPEGVGPYDGEPLWTTAVEEETDQVAHVDQGLLRLSDGRFTLERDGAEVWSHEWEGYGPAIGVAGDVVVFSERVDDFADEDYEWPGRQDTVALDLDTGDEVWRDREASFVTVFADAVLMTECTGEQQGRIGDCTLHSRDPADLSLQWSTPTYASARSLDGGDWTGEPVPDRLLFESFPNGHEDRTVTVYEDGDALVTVETDAGADLAGDTLVLYDDYDENPADDCTATLTGYRFGDAEPDWEVEAATRKNSTLSSCGGLPATGSGDGLLPLTLDGVPSVLDAATGEAVWEAPGEGQAIAVGPDALVVAAWEDGAGNLVAYDTVSGEERWRASTNFGSGGRATILGDTLWLYGDASMWGWSTYEVYAYDLASGEGAALPGSSAYFAPGAIVMRSGGYDDPVLTAWPTRIW</sequence>
<dbReference type="Gene3D" id="2.130.10.10">
    <property type="entry name" value="YVTN repeat-like/Quinoprotein amine dehydrogenase"/>
    <property type="match status" value="1"/>
</dbReference>
<dbReference type="Proteomes" id="UP000305792">
    <property type="component" value="Unassembled WGS sequence"/>
</dbReference>
<comment type="caution">
    <text evidence="3">The sequence shown here is derived from an EMBL/GenBank/DDBJ whole genome shotgun (WGS) entry which is preliminary data.</text>
</comment>
<dbReference type="Pfam" id="PF13360">
    <property type="entry name" value="PQQ_2"/>
    <property type="match status" value="1"/>
</dbReference>
<gene>
    <name evidence="3" type="ORF">E9998_05500</name>
</gene>
<accession>A0A4S8PL64</accession>
<proteinExistence type="predicted"/>
<organism evidence="3 4">
    <name type="scientific">Glycomyces paridis</name>
    <dbReference type="NCBI Taxonomy" id="2126555"/>
    <lineage>
        <taxon>Bacteria</taxon>
        <taxon>Bacillati</taxon>
        <taxon>Actinomycetota</taxon>
        <taxon>Actinomycetes</taxon>
        <taxon>Glycomycetales</taxon>
        <taxon>Glycomycetaceae</taxon>
        <taxon>Glycomyces</taxon>
    </lineage>
</organism>
<keyword evidence="4" id="KW-1185">Reference proteome</keyword>
<evidence type="ECO:0000256" key="1">
    <source>
        <dbReference type="SAM" id="Phobius"/>
    </source>
</evidence>